<feature type="region of interest" description="Disordered" evidence="4">
    <location>
        <begin position="1"/>
        <end position="33"/>
    </location>
</feature>
<dbReference type="PANTHER" id="PTHR46796">
    <property type="entry name" value="HTH-TYPE TRANSCRIPTIONAL ACTIVATOR RHAS-RELATED"/>
    <property type="match status" value="1"/>
</dbReference>
<comment type="caution">
    <text evidence="6">The sequence shown here is derived from an EMBL/GenBank/DDBJ whole genome shotgun (WGS) entry which is preliminary data.</text>
</comment>
<dbReference type="InterPro" id="IPR050204">
    <property type="entry name" value="AraC_XylS_family_regulators"/>
</dbReference>
<evidence type="ECO:0000313" key="7">
    <source>
        <dbReference type="Proteomes" id="UP000433406"/>
    </source>
</evidence>
<dbReference type="AlphaFoldDB" id="A0A6I3JFT9"/>
<dbReference type="InterPro" id="IPR009057">
    <property type="entry name" value="Homeodomain-like_sf"/>
</dbReference>
<dbReference type="InterPro" id="IPR018060">
    <property type="entry name" value="HTH_AraC"/>
</dbReference>
<protein>
    <submittedName>
        <fullName evidence="6">Helix-turn-helix domain-containing protein</fullName>
    </submittedName>
</protein>
<dbReference type="Gene3D" id="1.10.10.60">
    <property type="entry name" value="Homeodomain-like"/>
    <property type="match status" value="1"/>
</dbReference>
<dbReference type="GO" id="GO:0043565">
    <property type="term" value="F:sequence-specific DNA binding"/>
    <property type="evidence" value="ECO:0007669"/>
    <property type="project" value="InterPro"/>
</dbReference>
<reference evidence="6 7" key="1">
    <citation type="submission" date="2019-10" db="EMBL/GenBank/DDBJ databases">
        <title>Nocardioides novel species isolated from the excrement of Marmot.</title>
        <authorList>
            <person name="Zhang G."/>
        </authorList>
    </citation>
    <scope>NUCLEOTIDE SEQUENCE [LARGE SCALE GENOMIC DNA]</scope>
    <source>
        <strain evidence="7">zg-579</strain>
    </source>
</reference>
<keyword evidence="7" id="KW-1185">Reference proteome</keyword>
<dbReference type="PANTHER" id="PTHR46796:SF15">
    <property type="entry name" value="BLL1074 PROTEIN"/>
    <property type="match status" value="1"/>
</dbReference>
<accession>A0A6I3JFT9</accession>
<gene>
    <name evidence="6" type="ORF">GGQ22_18160</name>
</gene>
<evidence type="ECO:0000256" key="4">
    <source>
        <dbReference type="SAM" id="MobiDB-lite"/>
    </source>
</evidence>
<keyword evidence="1" id="KW-0805">Transcription regulation</keyword>
<dbReference type="Proteomes" id="UP000433406">
    <property type="component" value="Unassembled WGS sequence"/>
</dbReference>
<evidence type="ECO:0000313" key="6">
    <source>
        <dbReference type="EMBL" id="MTB97001.1"/>
    </source>
</evidence>
<sequence length="290" mass="31835">MSSEADPQRLAATAGPRGHRPTAQGRRQLTMATDLTASPERIRGFLWATEFLVVTNFLQAEPHAHGALQLSVGLEGAPRAKLDGEWRQVAGLIVNTGAEHGFECAGALTAIGWVESESPAGRFLRGSLLRDRDWVSLDEATTEALRASLAGVFDADCDTAHRRWRSALEVLGARALTEDAHDPRIRAVLDHLRAVPTPPPTVEDLCRISHLSESRLQHVFREQVGVPIRRYLLWHRYMVAMRHLSAGASATDAAHAAGFADSAHFTRTARTVNGFTPTKMPFREWLTSCP</sequence>
<dbReference type="EMBL" id="WLCI01000019">
    <property type="protein sequence ID" value="MTB97001.1"/>
    <property type="molecule type" value="Genomic_DNA"/>
</dbReference>
<dbReference type="SUPFAM" id="SSF46689">
    <property type="entry name" value="Homeodomain-like"/>
    <property type="match status" value="1"/>
</dbReference>
<keyword evidence="2" id="KW-0238">DNA-binding</keyword>
<name>A0A6I3JFT9_9ACTN</name>
<evidence type="ECO:0000256" key="1">
    <source>
        <dbReference type="ARBA" id="ARBA00023015"/>
    </source>
</evidence>
<organism evidence="6 7">
    <name type="scientific">Nocardioides marmotae</name>
    <dbReference type="NCBI Taxonomy" id="2663857"/>
    <lineage>
        <taxon>Bacteria</taxon>
        <taxon>Bacillati</taxon>
        <taxon>Actinomycetota</taxon>
        <taxon>Actinomycetes</taxon>
        <taxon>Propionibacteriales</taxon>
        <taxon>Nocardioidaceae</taxon>
        <taxon>Nocardioides</taxon>
    </lineage>
</organism>
<evidence type="ECO:0000256" key="3">
    <source>
        <dbReference type="ARBA" id="ARBA00023163"/>
    </source>
</evidence>
<evidence type="ECO:0000259" key="5">
    <source>
        <dbReference type="PROSITE" id="PS01124"/>
    </source>
</evidence>
<proteinExistence type="predicted"/>
<dbReference type="SMART" id="SM00342">
    <property type="entry name" value="HTH_ARAC"/>
    <property type="match status" value="1"/>
</dbReference>
<dbReference type="PROSITE" id="PS01124">
    <property type="entry name" value="HTH_ARAC_FAMILY_2"/>
    <property type="match status" value="1"/>
</dbReference>
<keyword evidence="3" id="KW-0804">Transcription</keyword>
<dbReference type="Pfam" id="PF12833">
    <property type="entry name" value="HTH_18"/>
    <property type="match status" value="1"/>
</dbReference>
<evidence type="ECO:0000256" key="2">
    <source>
        <dbReference type="ARBA" id="ARBA00023125"/>
    </source>
</evidence>
<feature type="domain" description="HTH araC/xylS-type" evidence="5">
    <location>
        <begin position="186"/>
        <end position="283"/>
    </location>
</feature>
<dbReference type="GO" id="GO:0003700">
    <property type="term" value="F:DNA-binding transcription factor activity"/>
    <property type="evidence" value="ECO:0007669"/>
    <property type="project" value="InterPro"/>
</dbReference>